<dbReference type="AlphaFoldDB" id="A0A6A5HF40"/>
<feature type="region of interest" description="Disordered" evidence="1">
    <location>
        <begin position="416"/>
        <end position="486"/>
    </location>
</feature>
<organism evidence="3 4">
    <name type="scientific">Caenorhabditis remanei</name>
    <name type="common">Caenorhabditis vulgaris</name>
    <dbReference type="NCBI Taxonomy" id="31234"/>
    <lineage>
        <taxon>Eukaryota</taxon>
        <taxon>Metazoa</taxon>
        <taxon>Ecdysozoa</taxon>
        <taxon>Nematoda</taxon>
        <taxon>Chromadorea</taxon>
        <taxon>Rhabditida</taxon>
        <taxon>Rhabditina</taxon>
        <taxon>Rhabditomorpha</taxon>
        <taxon>Rhabditoidea</taxon>
        <taxon>Rhabditidae</taxon>
        <taxon>Peloderinae</taxon>
        <taxon>Caenorhabditis</taxon>
    </lineage>
</organism>
<dbReference type="CTD" id="9797723"/>
<dbReference type="GeneID" id="9797723"/>
<dbReference type="PANTHER" id="PTHR34492">
    <property type="entry name" value="GUSTATORY RECEPTOR FAMILY"/>
    <property type="match status" value="1"/>
</dbReference>
<proteinExistence type="predicted"/>
<dbReference type="Proteomes" id="UP000483820">
    <property type="component" value="Chromosome II"/>
</dbReference>
<name>A0A6A5HF40_CAERE</name>
<feature type="transmembrane region" description="Helical" evidence="2">
    <location>
        <begin position="61"/>
        <end position="83"/>
    </location>
</feature>
<dbReference type="KEGG" id="crq:GCK72_005742"/>
<feature type="transmembrane region" description="Helical" evidence="2">
    <location>
        <begin position="95"/>
        <end position="117"/>
    </location>
</feature>
<evidence type="ECO:0000256" key="1">
    <source>
        <dbReference type="SAM" id="MobiDB-lite"/>
    </source>
</evidence>
<evidence type="ECO:0000313" key="4">
    <source>
        <dbReference type="Proteomes" id="UP000483820"/>
    </source>
</evidence>
<keyword evidence="2" id="KW-0812">Transmembrane</keyword>
<dbReference type="RefSeq" id="XP_053589514.1">
    <property type="nucleotide sequence ID" value="XM_053725320.1"/>
</dbReference>
<evidence type="ECO:0000256" key="2">
    <source>
        <dbReference type="SAM" id="Phobius"/>
    </source>
</evidence>
<accession>A0A6A5HF40</accession>
<sequence length="486" mass="55022">MELQEVLIAQPDDQKPRNFKKSEQEQLELINHYHKHFGSYVFFVAKILRIDLRKPGRKRKVNGIVAGILFLIATYSICFNIRITFSTRHLSAELAAQLLIILWAVQSLISMGFLVYWQIYGHLSEFRIKLALCQNLKGLESENGKKYVEALATKYHMEEKHTEFQEKQSFIFVYPALRPLYTLVTTYLYIVFNMTLFILIHYTNATMLEMRYFNEEISNFNGSGEGASEKLMEHLEIYSNLVTVIRHLDLVFRLYTFIMIVITIPSMIFTLMMMNHRIHSLFDLFLCMPTIGLCAFSFFAVTIAPARLHDEICRSKGFLCQNRSIWFPYRKEVYLIANTLCSHMEQFDLGVSVWGFALLSRPLILGTLSATAMMLSLLTELAPKAELLNETETANSLAVNALTSFGESEATTALVLFSPDPSPDDSRTPSEAPDPSPLPSPDASTTGLSPEDSPDPSPDASTIGFSPEDSPDPSPDASTTSRLARR</sequence>
<reference evidence="3 4" key="1">
    <citation type="submission" date="2019-12" db="EMBL/GenBank/DDBJ databases">
        <title>Chromosome-level assembly of the Caenorhabditis remanei genome.</title>
        <authorList>
            <person name="Teterina A.A."/>
            <person name="Willis J.H."/>
            <person name="Phillips P.C."/>
        </authorList>
    </citation>
    <scope>NUCLEOTIDE SEQUENCE [LARGE SCALE GENOMIC DNA]</scope>
    <source>
        <strain evidence="3 4">PX506</strain>
        <tissue evidence="3">Whole organism</tissue>
    </source>
</reference>
<evidence type="ECO:0000313" key="3">
    <source>
        <dbReference type="EMBL" id="KAF1765789.1"/>
    </source>
</evidence>
<gene>
    <name evidence="3" type="ORF">GCK72_005742</name>
</gene>
<feature type="transmembrane region" description="Helical" evidence="2">
    <location>
        <begin position="250"/>
        <end position="272"/>
    </location>
</feature>
<feature type="transmembrane region" description="Helical" evidence="2">
    <location>
        <begin position="284"/>
        <end position="306"/>
    </location>
</feature>
<keyword evidence="2" id="KW-1133">Transmembrane helix</keyword>
<dbReference type="EMBL" id="WUAV01000002">
    <property type="protein sequence ID" value="KAF1765789.1"/>
    <property type="molecule type" value="Genomic_DNA"/>
</dbReference>
<comment type="caution">
    <text evidence="3">The sequence shown here is derived from an EMBL/GenBank/DDBJ whole genome shotgun (WGS) entry which is preliminary data.</text>
</comment>
<keyword evidence="2" id="KW-0472">Membrane</keyword>
<dbReference type="PANTHER" id="PTHR34492:SF2">
    <property type="entry name" value="G PROTEIN-COUPLED RECEPTOR"/>
    <property type="match status" value="1"/>
</dbReference>
<protein>
    <submittedName>
        <fullName evidence="3">Uncharacterized protein</fullName>
    </submittedName>
</protein>
<feature type="transmembrane region" description="Helical" evidence="2">
    <location>
        <begin position="180"/>
        <end position="202"/>
    </location>
</feature>